<evidence type="ECO:0000313" key="7">
    <source>
        <dbReference type="Ensembl" id="ENSAPLP00000031849.1"/>
    </source>
</evidence>
<keyword evidence="4 5" id="KW-0472">Membrane</keyword>
<gene>
    <name evidence="7" type="primary">PIGP</name>
</gene>
<dbReference type="InterPro" id="IPR052263">
    <property type="entry name" value="GPI_Anchor_Biosynth"/>
</dbReference>
<organism evidence="7 8">
    <name type="scientific">Anas platyrhynchos platyrhynchos</name>
    <name type="common">Northern mallard</name>
    <dbReference type="NCBI Taxonomy" id="8840"/>
    <lineage>
        <taxon>Eukaryota</taxon>
        <taxon>Metazoa</taxon>
        <taxon>Chordata</taxon>
        <taxon>Craniata</taxon>
        <taxon>Vertebrata</taxon>
        <taxon>Euteleostomi</taxon>
        <taxon>Archelosauria</taxon>
        <taxon>Archosauria</taxon>
        <taxon>Dinosauria</taxon>
        <taxon>Saurischia</taxon>
        <taxon>Theropoda</taxon>
        <taxon>Coelurosauria</taxon>
        <taxon>Aves</taxon>
        <taxon>Neognathae</taxon>
        <taxon>Galloanserae</taxon>
        <taxon>Anseriformes</taxon>
        <taxon>Anatidae</taxon>
        <taxon>Anatinae</taxon>
        <taxon>Anas</taxon>
    </lineage>
</organism>
<dbReference type="PANTHER" id="PTHR46346:SF1">
    <property type="entry name" value="PHOSPHATIDYLINOSITOL N-ACETYLGLUCOSAMINYLTRANSFERASE SUBUNIT P"/>
    <property type="match status" value="1"/>
</dbReference>
<evidence type="ECO:0000256" key="4">
    <source>
        <dbReference type="ARBA" id="ARBA00023136"/>
    </source>
</evidence>
<reference evidence="7 8" key="1">
    <citation type="submission" date="2017-10" db="EMBL/GenBank/DDBJ databases">
        <title>A new Pekin duck reference genome.</title>
        <authorList>
            <person name="Hou Z.-C."/>
            <person name="Zhou Z.-K."/>
            <person name="Zhu F."/>
            <person name="Hou S.-S."/>
        </authorList>
    </citation>
    <scope>NUCLEOTIDE SEQUENCE [LARGE SCALE GENOMIC DNA]</scope>
</reference>
<dbReference type="GO" id="GO:0000506">
    <property type="term" value="C:glycosylphosphatidylinositol-N-acetylglucosaminyltransferase (GPI-GnT) complex"/>
    <property type="evidence" value="ECO:0007669"/>
    <property type="project" value="Ensembl"/>
</dbReference>
<reference evidence="7" key="3">
    <citation type="submission" date="2025-09" db="UniProtKB">
        <authorList>
            <consortium name="Ensembl"/>
        </authorList>
    </citation>
    <scope>IDENTIFICATION</scope>
</reference>
<feature type="domain" description="PIG-P" evidence="6">
    <location>
        <begin position="61"/>
        <end position="167"/>
    </location>
</feature>
<evidence type="ECO:0000313" key="8">
    <source>
        <dbReference type="Proteomes" id="UP000016666"/>
    </source>
</evidence>
<feature type="transmembrane region" description="Helical" evidence="5">
    <location>
        <begin position="102"/>
        <end position="125"/>
    </location>
</feature>
<dbReference type="PROSITE" id="PS51257">
    <property type="entry name" value="PROKAR_LIPOPROTEIN"/>
    <property type="match status" value="1"/>
</dbReference>
<keyword evidence="3 5" id="KW-1133">Transmembrane helix</keyword>
<name>A0A493U1C3_ANAPP</name>
<dbReference type="InterPro" id="IPR013717">
    <property type="entry name" value="PIG-P"/>
</dbReference>
<proteinExistence type="predicted"/>
<dbReference type="Ensembl" id="ENSAPLT00000029460.1">
    <property type="protein sequence ID" value="ENSAPLP00000031849.1"/>
    <property type="gene ID" value="ENSAPLG00000022878.1"/>
</dbReference>
<evidence type="ECO:0000256" key="5">
    <source>
        <dbReference type="SAM" id="Phobius"/>
    </source>
</evidence>
<dbReference type="AlphaFoldDB" id="A0A493U1C3"/>
<dbReference type="GeneTree" id="ENSGT00390000013771"/>
<keyword evidence="8" id="KW-1185">Reference proteome</keyword>
<keyword evidence="2 5" id="KW-0812">Transmembrane</keyword>
<evidence type="ECO:0000256" key="3">
    <source>
        <dbReference type="ARBA" id="ARBA00022989"/>
    </source>
</evidence>
<dbReference type="PANTHER" id="PTHR46346">
    <property type="entry name" value="PHOSPHATIDYLINOSITOL N-ACETYLGLUCOSAMINYLTRANSFERASE SUBUNIT P"/>
    <property type="match status" value="1"/>
</dbReference>
<feature type="transmembrane region" description="Helical" evidence="5">
    <location>
        <begin position="62"/>
        <end position="82"/>
    </location>
</feature>
<dbReference type="Pfam" id="PF08510">
    <property type="entry name" value="PIG-P"/>
    <property type="match status" value="1"/>
</dbReference>
<sequence length="193" mass="20957">MRSPAACSACSEGACPGGAPRPSSSSSSSSSSCCCCCSLPYRPPSAEPGMVENSPAPLPERAIYGFALFLGSWFGFILYLIWAYVPETWLFSLGLTYWPQKYWAVALPAYLLVSVGIGYILLFGINMMSTAPLNSTNTVTDNYAKKQQQKKFQEEAIPALRDIPISESIVSGFVQPGQLSWWADKNLQTLVSS</sequence>
<dbReference type="GO" id="GO:0017176">
    <property type="term" value="F:phosphatidylinositol N-acetylglucosaminyltransferase activity"/>
    <property type="evidence" value="ECO:0007669"/>
    <property type="project" value="Ensembl"/>
</dbReference>
<protein>
    <submittedName>
        <fullName evidence="7">Phosphatidylinositol glycan anchor biosynthesis class P</fullName>
    </submittedName>
</protein>
<evidence type="ECO:0000259" key="6">
    <source>
        <dbReference type="Pfam" id="PF08510"/>
    </source>
</evidence>
<accession>A0A493U1C3</accession>
<dbReference type="Proteomes" id="UP000016666">
    <property type="component" value="Chromosome 1"/>
</dbReference>
<dbReference type="GO" id="GO:0006506">
    <property type="term" value="P:GPI anchor biosynthetic process"/>
    <property type="evidence" value="ECO:0007669"/>
    <property type="project" value="Ensembl"/>
</dbReference>
<reference evidence="7" key="2">
    <citation type="submission" date="2025-08" db="UniProtKB">
        <authorList>
            <consortium name="Ensembl"/>
        </authorList>
    </citation>
    <scope>IDENTIFICATION</scope>
</reference>
<dbReference type="STRING" id="8840.ENSAPLP00000031849"/>
<evidence type="ECO:0000256" key="2">
    <source>
        <dbReference type="ARBA" id="ARBA00022692"/>
    </source>
</evidence>
<evidence type="ECO:0000256" key="1">
    <source>
        <dbReference type="ARBA" id="ARBA00004141"/>
    </source>
</evidence>
<comment type="subcellular location">
    <subcellularLocation>
        <location evidence="1">Membrane</location>
        <topology evidence="1">Multi-pass membrane protein</topology>
    </subcellularLocation>
</comment>